<comment type="caution">
    <text evidence="4">The sequence shown here is derived from an EMBL/GenBank/DDBJ whole genome shotgun (WGS) entry which is preliminary data.</text>
</comment>
<evidence type="ECO:0000256" key="1">
    <source>
        <dbReference type="ARBA" id="ARBA00022988"/>
    </source>
</evidence>
<dbReference type="Gene3D" id="1.10.4190.10">
    <property type="entry name" value="Urease accessory protein UreF"/>
    <property type="match status" value="1"/>
</dbReference>
<evidence type="ECO:0000313" key="4">
    <source>
        <dbReference type="EMBL" id="OHV31987.1"/>
    </source>
</evidence>
<dbReference type="Proteomes" id="UP000179627">
    <property type="component" value="Unassembled WGS sequence"/>
</dbReference>
<dbReference type="HAMAP" id="MF_01385">
    <property type="entry name" value="UreF"/>
    <property type="match status" value="1"/>
</dbReference>
<dbReference type="Pfam" id="PF01730">
    <property type="entry name" value="UreF"/>
    <property type="match status" value="1"/>
</dbReference>
<evidence type="ECO:0000256" key="3">
    <source>
        <dbReference type="HAMAP-Rule" id="MF_01385"/>
    </source>
</evidence>
<dbReference type="GO" id="GO:0005737">
    <property type="term" value="C:cytoplasm"/>
    <property type="evidence" value="ECO:0007669"/>
    <property type="project" value="UniProtKB-SubCell"/>
</dbReference>
<comment type="subunit">
    <text evidence="3">UreD, UreF and UreG form a complex that acts as a GTP-hydrolysis-dependent molecular chaperone, activating the urease apoprotein by helping to assemble the nickel containing metallocenter of UreC. The UreE protein probably delivers the nickel.</text>
</comment>
<protein>
    <recommendedName>
        <fullName evidence="3">Urease accessory protein UreF</fullName>
    </recommendedName>
</protein>
<keyword evidence="1 3" id="KW-0996">Nickel insertion</keyword>
<dbReference type="InterPro" id="IPR002639">
    <property type="entry name" value="UreF"/>
</dbReference>
<name>A0A1S1QE94_9ACTN</name>
<keyword evidence="5" id="KW-1185">Reference proteome</keyword>
<dbReference type="PIRSF" id="PIRSF009467">
    <property type="entry name" value="Ureas_acces_UreF"/>
    <property type="match status" value="1"/>
</dbReference>
<sequence length="239" mass="23751">MDAVQKPGHVEARAALLLLADGRLPAGGHAHSGGVEAAVVSGAITGLDSLAEFLRGRLATAGLLAAAFASAVCRAVRSTAADADPATGLPDVLAMFDEEVDARTPSPAQRDASRAQGRALMRVARVAWPVPPSAPAAPHHCVALGLVAAAAGLEPRDGALAAAHASVNGPAAAAVRLLGLDPLAVTGVLAEIAAAVDRTAAMADAAALGPAADLPAGSAPHLDLLSERHRTAQVRMFTS</sequence>
<evidence type="ECO:0000256" key="2">
    <source>
        <dbReference type="ARBA" id="ARBA00023186"/>
    </source>
</evidence>
<proteinExistence type="inferred from homology"/>
<dbReference type="PANTHER" id="PTHR33620:SF1">
    <property type="entry name" value="UREASE ACCESSORY PROTEIN F"/>
    <property type="match status" value="1"/>
</dbReference>
<dbReference type="RefSeq" id="WP_071088055.1">
    <property type="nucleotide sequence ID" value="NZ_MBLM01000141.1"/>
</dbReference>
<accession>A0A1S1QE94</accession>
<dbReference type="GO" id="GO:0016151">
    <property type="term" value="F:nickel cation binding"/>
    <property type="evidence" value="ECO:0007669"/>
    <property type="project" value="UniProtKB-UniRule"/>
</dbReference>
<keyword evidence="2 3" id="KW-0143">Chaperone</keyword>
<comment type="similarity">
    <text evidence="3">Belongs to the UreF family.</text>
</comment>
<dbReference type="OrthoDB" id="3382047at2"/>
<comment type="function">
    <text evidence="3">Required for maturation of urease via the functional incorporation of the urease nickel metallocenter.</text>
</comment>
<gene>
    <name evidence="3" type="primary">ureF</name>
    <name evidence="4" type="ORF">CC117_05515</name>
</gene>
<dbReference type="AlphaFoldDB" id="A0A1S1QE94"/>
<reference evidence="5" key="1">
    <citation type="submission" date="2016-07" db="EMBL/GenBank/DDBJ databases">
        <title>Sequence Frankia sp. strain CcI1.17.</title>
        <authorList>
            <person name="Ghodhbane-Gtari F."/>
            <person name="Swanson E."/>
            <person name="Gueddou A."/>
            <person name="Morris K."/>
            <person name="Hezbri K."/>
            <person name="Ktari A."/>
            <person name="Nouioui I."/>
            <person name="Abebe-Akele F."/>
            <person name="Simpson S."/>
            <person name="Thomas K."/>
            <person name="Gtari M."/>
            <person name="Tisa L.S."/>
            <person name="Hurst S."/>
        </authorList>
    </citation>
    <scope>NUCLEOTIDE SEQUENCE [LARGE SCALE GENOMIC DNA]</scope>
    <source>
        <strain evidence="5">Cc1.17</strain>
    </source>
</reference>
<keyword evidence="3" id="KW-0963">Cytoplasm</keyword>
<dbReference type="EMBL" id="MBLM01000141">
    <property type="protein sequence ID" value="OHV31987.1"/>
    <property type="molecule type" value="Genomic_DNA"/>
</dbReference>
<comment type="subcellular location">
    <subcellularLocation>
        <location evidence="3">Cytoplasm</location>
    </subcellularLocation>
</comment>
<dbReference type="InterPro" id="IPR038277">
    <property type="entry name" value="UreF_sf"/>
</dbReference>
<evidence type="ECO:0000313" key="5">
    <source>
        <dbReference type="Proteomes" id="UP000179627"/>
    </source>
</evidence>
<dbReference type="PANTHER" id="PTHR33620">
    <property type="entry name" value="UREASE ACCESSORY PROTEIN F"/>
    <property type="match status" value="1"/>
</dbReference>
<organism evidence="4 5">
    <name type="scientific">Parafrankia colletiae</name>
    <dbReference type="NCBI Taxonomy" id="573497"/>
    <lineage>
        <taxon>Bacteria</taxon>
        <taxon>Bacillati</taxon>
        <taxon>Actinomycetota</taxon>
        <taxon>Actinomycetes</taxon>
        <taxon>Frankiales</taxon>
        <taxon>Frankiaceae</taxon>
        <taxon>Parafrankia</taxon>
    </lineage>
</organism>